<protein>
    <submittedName>
        <fullName evidence="1">Uncharacterized protein</fullName>
    </submittedName>
</protein>
<comment type="caution">
    <text evidence="1">The sequence shown here is derived from an EMBL/GenBank/DDBJ whole genome shotgun (WGS) entry which is preliminary data.</text>
</comment>
<dbReference type="EMBL" id="BGPR01003978">
    <property type="protein sequence ID" value="GBM94545.1"/>
    <property type="molecule type" value="Genomic_DNA"/>
</dbReference>
<reference evidence="1 2" key="1">
    <citation type="journal article" date="2019" name="Sci. Rep.">
        <title>Orb-weaving spider Araneus ventricosus genome elucidates the spidroin gene catalogue.</title>
        <authorList>
            <person name="Kono N."/>
            <person name="Nakamura H."/>
            <person name="Ohtoshi R."/>
            <person name="Moran D.A.P."/>
            <person name="Shinohara A."/>
            <person name="Yoshida Y."/>
            <person name="Fujiwara M."/>
            <person name="Mori M."/>
            <person name="Tomita M."/>
            <person name="Arakawa K."/>
        </authorList>
    </citation>
    <scope>NUCLEOTIDE SEQUENCE [LARGE SCALE GENOMIC DNA]</scope>
</reference>
<keyword evidence="2" id="KW-1185">Reference proteome</keyword>
<evidence type="ECO:0000313" key="1">
    <source>
        <dbReference type="EMBL" id="GBM94545.1"/>
    </source>
</evidence>
<dbReference type="AlphaFoldDB" id="A0A4Y2JXQ6"/>
<dbReference type="Proteomes" id="UP000499080">
    <property type="component" value="Unassembled WGS sequence"/>
</dbReference>
<gene>
    <name evidence="1" type="ORF">AVEN_198295_1</name>
</gene>
<organism evidence="1 2">
    <name type="scientific">Araneus ventricosus</name>
    <name type="common">Orbweaver spider</name>
    <name type="synonym">Epeira ventricosa</name>
    <dbReference type="NCBI Taxonomy" id="182803"/>
    <lineage>
        <taxon>Eukaryota</taxon>
        <taxon>Metazoa</taxon>
        <taxon>Ecdysozoa</taxon>
        <taxon>Arthropoda</taxon>
        <taxon>Chelicerata</taxon>
        <taxon>Arachnida</taxon>
        <taxon>Araneae</taxon>
        <taxon>Araneomorphae</taxon>
        <taxon>Entelegynae</taxon>
        <taxon>Araneoidea</taxon>
        <taxon>Araneidae</taxon>
        <taxon>Araneus</taxon>
    </lineage>
</organism>
<proteinExistence type="predicted"/>
<evidence type="ECO:0000313" key="2">
    <source>
        <dbReference type="Proteomes" id="UP000499080"/>
    </source>
</evidence>
<name>A0A4Y2JXQ6_ARAVE</name>
<accession>A0A4Y2JXQ6</accession>
<sequence length="193" mass="21769">MDSDHSDTIMDLFIELKSEFISFRHDIYNKVDGFSKLFSPSTDNIQSDKPLSSVSPSLQKEIFEAEVKSKVSTYASVAHSTSALPEGQSKVITRVFKEKKINSKVVLNGAGKDSNLKIVCKMPKRKAIFLSRLGPSITVNDITNYKSSLKLQYLQCNSLKTKFQSYSSFQNECDLQLILDASFWPEDCLITEF</sequence>